<dbReference type="InterPro" id="IPR002401">
    <property type="entry name" value="Cyt_P450_E_grp-I"/>
</dbReference>
<dbReference type="SUPFAM" id="SSF48264">
    <property type="entry name" value="Cytochrome P450"/>
    <property type="match status" value="1"/>
</dbReference>
<dbReference type="PRINTS" id="PR00463">
    <property type="entry name" value="EP450I"/>
</dbReference>
<evidence type="ECO:0000313" key="9">
    <source>
        <dbReference type="EMBL" id="CAL1699516.1"/>
    </source>
</evidence>
<evidence type="ECO:0000256" key="7">
    <source>
        <dbReference type="ARBA" id="ARBA00023033"/>
    </source>
</evidence>
<keyword evidence="5 8" id="KW-0560">Oxidoreductase</keyword>
<keyword evidence="4 8" id="KW-0479">Metal-binding</keyword>
<evidence type="ECO:0008006" key="11">
    <source>
        <dbReference type="Google" id="ProtNLM"/>
    </source>
</evidence>
<reference evidence="10" key="1">
    <citation type="submission" date="2024-04" db="EMBL/GenBank/DDBJ databases">
        <authorList>
            <person name="Shaw F."/>
            <person name="Minotto A."/>
        </authorList>
    </citation>
    <scope>NUCLEOTIDE SEQUENCE [LARGE SCALE GENOMIC DNA]</scope>
</reference>
<proteinExistence type="inferred from homology"/>
<protein>
    <recommendedName>
        <fullName evidence="11">Cytochrome P450</fullName>
    </recommendedName>
</protein>
<evidence type="ECO:0000256" key="6">
    <source>
        <dbReference type="ARBA" id="ARBA00023004"/>
    </source>
</evidence>
<keyword evidence="7 8" id="KW-0503">Monooxygenase</keyword>
<keyword evidence="10" id="KW-1185">Reference proteome</keyword>
<evidence type="ECO:0000256" key="5">
    <source>
        <dbReference type="ARBA" id="ARBA00023002"/>
    </source>
</evidence>
<dbReference type="Proteomes" id="UP001497453">
    <property type="component" value="Chromosome 11"/>
</dbReference>
<dbReference type="Gene3D" id="1.10.630.10">
    <property type="entry name" value="Cytochrome P450"/>
    <property type="match status" value="1"/>
</dbReference>
<keyword evidence="6 8" id="KW-0408">Iron</keyword>
<dbReference type="PRINTS" id="PR00385">
    <property type="entry name" value="P450"/>
</dbReference>
<dbReference type="InterPro" id="IPR001128">
    <property type="entry name" value="Cyt_P450"/>
</dbReference>
<dbReference type="InterPro" id="IPR017972">
    <property type="entry name" value="Cyt_P450_CS"/>
</dbReference>
<evidence type="ECO:0000313" key="10">
    <source>
        <dbReference type="Proteomes" id="UP001497453"/>
    </source>
</evidence>
<evidence type="ECO:0000256" key="1">
    <source>
        <dbReference type="ARBA" id="ARBA00001971"/>
    </source>
</evidence>
<dbReference type="PANTHER" id="PTHR24286">
    <property type="entry name" value="CYTOCHROME P450 26"/>
    <property type="match status" value="1"/>
</dbReference>
<evidence type="ECO:0000256" key="4">
    <source>
        <dbReference type="ARBA" id="ARBA00022723"/>
    </source>
</evidence>
<evidence type="ECO:0000256" key="2">
    <source>
        <dbReference type="ARBA" id="ARBA00010617"/>
    </source>
</evidence>
<accession>A0ABP1CV15</accession>
<dbReference type="PANTHER" id="PTHR24286:SF24">
    <property type="entry name" value="LANOSTEROL 14-ALPHA DEMETHYLASE"/>
    <property type="match status" value="1"/>
</dbReference>
<dbReference type="InterPro" id="IPR036396">
    <property type="entry name" value="Cyt_P450_sf"/>
</dbReference>
<name>A0ABP1CV15_9APHY</name>
<comment type="cofactor">
    <cofactor evidence="1">
        <name>heme</name>
        <dbReference type="ChEBI" id="CHEBI:30413"/>
    </cofactor>
</comment>
<dbReference type="PROSITE" id="PS00086">
    <property type="entry name" value="CYTOCHROME_P450"/>
    <property type="match status" value="1"/>
</dbReference>
<gene>
    <name evidence="9" type="ORF">GFSPODELE1_LOCUS2716</name>
</gene>
<dbReference type="Pfam" id="PF00067">
    <property type="entry name" value="p450"/>
    <property type="match status" value="1"/>
</dbReference>
<sequence>MFPIGLLALCQVFLEEKAATSVAIGIPIAVLLILLWSLSTNRHDSDDKPITLPLWGFLTIKPFFNTRFDFLSSSFDLCGQSIFQFNLLRNTVIAVSGEVGRRDFLTSKNLDINEGFAFLSGAIPMLPGVTSDLQSRRISLIHKRLSATQNRNHLSQLIPRILADSDGSMRSWGDSGTLDPFDNIPKLIFQTSVRSLASAEIADDAAVVSRLRELYDKLDATTTPTSVMLPWFPSPSMLGKLLATKKIYDIINHAVETRRQSGVQGDDTLQILLDSGDDKMVILGFIMGLLVAGARSTGTTASWLLAFIESNPEWKNKASAEVEALVSNHSSAPQDSSHATKLSSVALESWETEMPVFDAMIRETLRVAQPHTAMRRNIGPETHINGTKIPSGAYVVYPFSDVHLDSQLYPNPWRWDPARPESKIPFSYVGWGGGKTVCLGQRLAKLSLKLVLSLYLLDFNSGLVSESGRQPENFPRPNWNDALTCKPPPGSYSLQFTRRKSSSD</sequence>
<dbReference type="EMBL" id="OZ037954">
    <property type="protein sequence ID" value="CAL1699516.1"/>
    <property type="molecule type" value="Genomic_DNA"/>
</dbReference>
<organism evidence="9 10">
    <name type="scientific">Somion occarium</name>
    <dbReference type="NCBI Taxonomy" id="3059160"/>
    <lineage>
        <taxon>Eukaryota</taxon>
        <taxon>Fungi</taxon>
        <taxon>Dikarya</taxon>
        <taxon>Basidiomycota</taxon>
        <taxon>Agaricomycotina</taxon>
        <taxon>Agaricomycetes</taxon>
        <taxon>Polyporales</taxon>
        <taxon>Cerrenaceae</taxon>
        <taxon>Somion</taxon>
    </lineage>
</organism>
<evidence type="ECO:0000256" key="8">
    <source>
        <dbReference type="RuleBase" id="RU000461"/>
    </source>
</evidence>
<comment type="similarity">
    <text evidence="2 8">Belongs to the cytochrome P450 family.</text>
</comment>
<evidence type="ECO:0000256" key="3">
    <source>
        <dbReference type="ARBA" id="ARBA00022617"/>
    </source>
</evidence>
<keyword evidence="3 8" id="KW-0349">Heme</keyword>